<feature type="region of interest" description="Disordered" evidence="1">
    <location>
        <begin position="1"/>
        <end position="20"/>
    </location>
</feature>
<organism evidence="3 4">
    <name type="scientific">Kineosporia corallincola</name>
    <dbReference type="NCBI Taxonomy" id="2835133"/>
    <lineage>
        <taxon>Bacteria</taxon>
        <taxon>Bacillati</taxon>
        <taxon>Actinomycetota</taxon>
        <taxon>Actinomycetes</taxon>
        <taxon>Kineosporiales</taxon>
        <taxon>Kineosporiaceae</taxon>
        <taxon>Kineosporia</taxon>
    </lineage>
</organism>
<accession>A0ABS5TF26</accession>
<feature type="region of interest" description="Disordered" evidence="1">
    <location>
        <begin position="108"/>
        <end position="131"/>
    </location>
</feature>
<comment type="caution">
    <text evidence="3">The sequence shown here is derived from an EMBL/GenBank/DDBJ whole genome shotgun (WGS) entry which is preliminary data.</text>
</comment>
<proteinExistence type="predicted"/>
<keyword evidence="2" id="KW-1133">Transmembrane helix</keyword>
<evidence type="ECO:0000256" key="1">
    <source>
        <dbReference type="SAM" id="MobiDB-lite"/>
    </source>
</evidence>
<reference evidence="3 4" key="1">
    <citation type="submission" date="2021-05" db="EMBL/GenBank/DDBJ databases">
        <title>Kineosporia and Streptomyces sp. nov. two new marine actinobacteria isolated from Coral.</title>
        <authorList>
            <person name="Buangrab K."/>
            <person name="Sutthacheep M."/>
            <person name="Yeemin T."/>
            <person name="Harunari E."/>
            <person name="Igarashi Y."/>
            <person name="Kanchanasin P."/>
            <person name="Tanasupawat S."/>
            <person name="Phongsopitanun W."/>
        </authorList>
    </citation>
    <scope>NUCLEOTIDE SEQUENCE [LARGE SCALE GENOMIC DNA]</scope>
    <source>
        <strain evidence="3 4">J2-2</strain>
    </source>
</reference>
<dbReference type="Proteomes" id="UP001197247">
    <property type="component" value="Unassembled WGS sequence"/>
</dbReference>
<feature type="transmembrane region" description="Helical" evidence="2">
    <location>
        <begin position="24"/>
        <end position="43"/>
    </location>
</feature>
<gene>
    <name evidence="3" type="ORF">KIH74_12185</name>
</gene>
<name>A0ABS5TF26_9ACTN</name>
<dbReference type="EMBL" id="JAHBAY010000004">
    <property type="protein sequence ID" value="MBT0769687.1"/>
    <property type="molecule type" value="Genomic_DNA"/>
</dbReference>
<protein>
    <recommendedName>
        <fullName evidence="5">Secreted protein</fullName>
    </recommendedName>
</protein>
<evidence type="ECO:0008006" key="5">
    <source>
        <dbReference type="Google" id="ProtNLM"/>
    </source>
</evidence>
<dbReference type="RefSeq" id="WP_214155981.1">
    <property type="nucleotide sequence ID" value="NZ_JAHBAY010000004.1"/>
</dbReference>
<keyword evidence="4" id="KW-1185">Reference proteome</keyword>
<sequence>MQTLDLEPGGGPGPADPPSSPVRLLAYSVAVALALVTGSLVMGDDTGTRRGGRVPRPAPVAPTTPVDVVPVRLREVCPVTTDHRDYLTVSFRLANTDDATLHVTAVTGPPLGGLRQDRPATGGGTCEKPGRGPARARLVADGTRLWTVRWKLPDTCPESSPLRIGVSYRRPGDVTPDSGPLVVLPDLTGIGFVQCPKVVTAFPEQSG</sequence>
<evidence type="ECO:0000256" key="2">
    <source>
        <dbReference type="SAM" id="Phobius"/>
    </source>
</evidence>
<keyword evidence="2" id="KW-0472">Membrane</keyword>
<keyword evidence="2" id="KW-0812">Transmembrane</keyword>
<evidence type="ECO:0000313" key="4">
    <source>
        <dbReference type="Proteomes" id="UP001197247"/>
    </source>
</evidence>
<evidence type="ECO:0000313" key="3">
    <source>
        <dbReference type="EMBL" id="MBT0769687.1"/>
    </source>
</evidence>